<gene>
    <name evidence="4" type="ORF">MSPICULIGERA_LOCUS10149</name>
</gene>
<dbReference type="PANTHER" id="PTHR10758:SF1">
    <property type="entry name" value="COP9 SIGNALOSOME COMPLEX SUBUNIT 3"/>
    <property type="match status" value="1"/>
</dbReference>
<dbReference type="PANTHER" id="PTHR10758">
    <property type="entry name" value="26S PROTEASOME NON-ATPASE REGULATORY SUBUNIT 3/COP9 SIGNALOSOME COMPLEX SUBUNIT 3"/>
    <property type="match status" value="1"/>
</dbReference>
<organism evidence="4 5">
    <name type="scientific">Mesorhabditis spiculigera</name>
    <dbReference type="NCBI Taxonomy" id="96644"/>
    <lineage>
        <taxon>Eukaryota</taxon>
        <taxon>Metazoa</taxon>
        <taxon>Ecdysozoa</taxon>
        <taxon>Nematoda</taxon>
        <taxon>Chromadorea</taxon>
        <taxon>Rhabditida</taxon>
        <taxon>Rhabditina</taxon>
        <taxon>Rhabditomorpha</taxon>
        <taxon>Rhabditoidea</taxon>
        <taxon>Rhabditidae</taxon>
        <taxon>Mesorhabditinae</taxon>
        <taxon>Mesorhabditis</taxon>
    </lineage>
</organism>
<accession>A0AA36CME2</accession>
<keyword evidence="5" id="KW-1185">Reference proteome</keyword>
<dbReference type="GO" id="GO:0006511">
    <property type="term" value="P:ubiquitin-dependent protein catabolic process"/>
    <property type="evidence" value="ECO:0007669"/>
    <property type="project" value="TreeGrafter"/>
</dbReference>
<feature type="region of interest" description="Disordered" evidence="2">
    <location>
        <begin position="1"/>
        <end position="62"/>
    </location>
</feature>
<dbReference type="EMBL" id="CATQJA010002581">
    <property type="protein sequence ID" value="CAJ0571749.1"/>
    <property type="molecule type" value="Genomic_DNA"/>
</dbReference>
<feature type="domain" description="COP9 signalosome complex subunit 3 N-terminal helical repeats" evidence="3">
    <location>
        <begin position="89"/>
        <end position="325"/>
    </location>
</feature>
<comment type="caution">
    <text evidence="4">The sequence shown here is derived from an EMBL/GenBank/DDBJ whole genome shotgun (WGS) entry which is preliminary data.</text>
</comment>
<dbReference type="InterPro" id="IPR050756">
    <property type="entry name" value="CSN3"/>
</dbReference>
<keyword evidence="1" id="KW-0963">Cytoplasm</keyword>
<evidence type="ECO:0000313" key="4">
    <source>
        <dbReference type="EMBL" id="CAJ0571749.1"/>
    </source>
</evidence>
<evidence type="ECO:0000313" key="5">
    <source>
        <dbReference type="Proteomes" id="UP001177023"/>
    </source>
</evidence>
<dbReference type="GO" id="GO:0008180">
    <property type="term" value="C:COP9 signalosome"/>
    <property type="evidence" value="ECO:0007669"/>
    <property type="project" value="TreeGrafter"/>
</dbReference>
<protein>
    <recommendedName>
        <fullName evidence="3">COP9 signalosome complex subunit 3 N-terminal helical repeats domain-containing protein</fullName>
    </recommendedName>
</protein>
<evidence type="ECO:0000256" key="1">
    <source>
        <dbReference type="ARBA" id="ARBA00022490"/>
    </source>
</evidence>
<feature type="compositionally biased region" description="Basic and acidic residues" evidence="2">
    <location>
        <begin position="30"/>
        <end position="40"/>
    </location>
</feature>
<dbReference type="AlphaFoldDB" id="A0AA36CME2"/>
<sequence>MDGPDDVMDPQGGDKVPDVPNNPSLAARVPPHDEIERIEDPVLEYDSPAEPSGSRQKPAPAQNFDKFVQRVNALIRETPRPAAANYLDYSELAAFLKSNEDLLLKRAGDLEAYLTECDSATHGAPIIYALYIMYESGEKKNSSAVKERCFEILFNYLSRNSLQRGQVMVVIDIYVRLFRKAHDFVLSTMRLDAGLELMALGIDLIVDRETNTLTTLHGYLFYLALQAHKPERALPYLFKVKNILNENLVRQTTTSNVTFSTSQSIIEPKSVLMYLRYGGEVAFALGDYKTSAAFYYSLITFPSNDVSPLMIAGHRHWVILEILLDEDTPLHARSACMSRAWRQEGVLYNRLASASRIDDARKELARIRCGIHCHPTYLTRVMRIGAGHGSYYDDEGLSMIPPMAKDAL</sequence>
<evidence type="ECO:0000256" key="2">
    <source>
        <dbReference type="SAM" id="MobiDB-lite"/>
    </source>
</evidence>
<proteinExistence type="predicted"/>
<feature type="non-terminal residue" evidence="4">
    <location>
        <position position="1"/>
    </location>
</feature>
<dbReference type="Proteomes" id="UP001177023">
    <property type="component" value="Unassembled WGS sequence"/>
</dbReference>
<dbReference type="Pfam" id="PF22788">
    <property type="entry name" value="COP9_hel_rpt"/>
    <property type="match status" value="1"/>
</dbReference>
<name>A0AA36CME2_9BILA</name>
<evidence type="ECO:0000259" key="3">
    <source>
        <dbReference type="Pfam" id="PF22788"/>
    </source>
</evidence>
<reference evidence="4" key="1">
    <citation type="submission" date="2023-06" db="EMBL/GenBank/DDBJ databases">
        <authorList>
            <person name="Delattre M."/>
        </authorList>
    </citation>
    <scope>NUCLEOTIDE SEQUENCE</scope>
    <source>
        <strain evidence="4">AF72</strain>
    </source>
</reference>
<dbReference type="InterPro" id="IPR055089">
    <property type="entry name" value="COP9_N"/>
</dbReference>